<dbReference type="EMBL" id="JACHIA010000015">
    <property type="protein sequence ID" value="MBB6072440.1"/>
    <property type="molecule type" value="Genomic_DNA"/>
</dbReference>
<sequence length="189" mass="19569">MKIRLLIASLLLAVAATPTAIRAQLTIPEVPVIFTESDPSIRIAQAEFAAPADEVWAVMPAVLADLGIDAQVDTTVSGLIGNLRITTPTVAGERVRQFVSCGTNAGPGAANMFRIRLNLMIFVKPEGTGTRTYTRVVGTGSTVGGSGGDGVLCITTGRLEQRITERINDFLAAFAAAAGPSTTASAAVQ</sequence>
<keyword evidence="3" id="KW-1185">Reference proteome</keyword>
<evidence type="ECO:0000256" key="1">
    <source>
        <dbReference type="SAM" id="SignalP"/>
    </source>
</evidence>
<dbReference type="RefSeq" id="WP_170038328.1">
    <property type="nucleotide sequence ID" value="NZ_JABDTL010000002.1"/>
</dbReference>
<feature type="signal peptide" evidence="1">
    <location>
        <begin position="1"/>
        <end position="23"/>
    </location>
</feature>
<protein>
    <recommendedName>
        <fullName evidence="4">DUF4410 domain-containing protein</fullName>
    </recommendedName>
</protein>
<reference evidence="2 3" key="1">
    <citation type="submission" date="2020-08" db="EMBL/GenBank/DDBJ databases">
        <title>Genomic Encyclopedia of Type Strains, Phase IV (KMG-IV): sequencing the most valuable type-strain genomes for metagenomic binning, comparative biology and taxonomic classification.</title>
        <authorList>
            <person name="Goeker M."/>
        </authorList>
    </citation>
    <scope>NUCLEOTIDE SEQUENCE [LARGE SCALE GENOMIC DNA]</scope>
    <source>
        <strain evidence="2 3">DSM 29007</strain>
    </source>
</reference>
<organism evidence="2 3">
    <name type="scientific">Longimicrobium terrae</name>
    <dbReference type="NCBI Taxonomy" id="1639882"/>
    <lineage>
        <taxon>Bacteria</taxon>
        <taxon>Pseudomonadati</taxon>
        <taxon>Gemmatimonadota</taxon>
        <taxon>Longimicrobiia</taxon>
        <taxon>Longimicrobiales</taxon>
        <taxon>Longimicrobiaceae</taxon>
        <taxon>Longimicrobium</taxon>
    </lineage>
</organism>
<dbReference type="Proteomes" id="UP000582837">
    <property type="component" value="Unassembled WGS sequence"/>
</dbReference>
<feature type="chain" id="PRO_5032383305" description="DUF4410 domain-containing protein" evidence="1">
    <location>
        <begin position="24"/>
        <end position="189"/>
    </location>
</feature>
<accession>A0A841H360</accession>
<name>A0A841H360_9BACT</name>
<evidence type="ECO:0008006" key="4">
    <source>
        <dbReference type="Google" id="ProtNLM"/>
    </source>
</evidence>
<evidence type="ECO:0000313" key="3">
    <source>
        <dbReference type="Proteomes" id="UP000582837"/>
    </source>
</evidence>
<evidence type="ECO:0000313" key="2">
    <source>
        <dbReference type="EMBL" id="MBB6072440.1"/>
    </source>
</evidence>
<dbReference type="AlphaFoldDB" id="A0A841H360"/>
<proteinExistence type="predicted"/>
<gene>
    <name evidence="2" type="ORF">HNQ61_004102</name>
</gene>
<comment type="caution">
    <text evidence="2">The sequence shown here is derived from an EMBL/GenBank/DDBJ whole genome shotgun (WGS) entry which is preliminary data.</text>
</comment>
<keyword evidence="1" id="KW-0732">Signal</keyword>